<keyword evidence="2" id="KW-0378">Hydrolase</keyword>
<keyword evidence="5" id="KW-1185">Reference proteome</keyword>
<keyword evidence="1 2" id="KW-0443">Lipid metabolism</keyword>
<evidence type="ECO:0000256" key="1">
    <source>
        <dbReference type="ARBA" id="ARBA00023098"/>
    </source>
</evidence>
<keyword evidence="2" id="KW-0442">Lipid degradation</keyword>
<protein>
    <recommendedName>
        <fullName evidence="3">PNPLA domain-containing protein</fullName>
    </recommendedName>
</protein>
<name>A0ABT7KQ84_9HYPH</name>
<evidence type="ECO:0000313" key="5">
    <source>
        <dbReference type="Proteomes" id="UP001172630"/>
    </source>
</evidence>
<comment type="caution">
    <text evidence="4">The sequence shown here is derived from an EMBL/GenBank/DDBJ whole genome shotgun (WGS) entry which is preliminary data.</text>
</comment>
<comment type="caution">
    <text evidence="2">Lacks conserved residue(s) required for the propagation of feature annotation.</text>
</comment>
<dbReference type="Proteomes" id="UP001172630">
    <property type="component" value="Unassembled WGS sequence"/>
</dbReference>
<feature type="domain" description="PNPLA" evidence="3">
    <location>
        <begin position="56"/>
        <end position="367"/>
    </location>
</feature>
<dbReference type="InterPro" id="IPR002641">
    <property type="entry name" value="PNPLA_dom"/>
</dbReference>
<organism evidence="4 5">
    <name type="scientific">Rhizobium calliandrae</name>
    <dbReference type="NCBI Taxonomy" id="1312182"/>
    <lineage>
        <taxon>Bacteria</taxon>
        <taxon>Pseudomonadati</taxon>
        <taxon>Pseudomonadota</taxon>
        <taxon>Alphaproteobacteria</taxon>
        <taxon>Hyphomicrobiales</taxon>
        <taxon>Rhizobiaceae</taxon>
        <taxon>Rhizobium/Agrobacterium group</taxon>
        <taxon>Rhizobium</taxon>
    </lineage>
</organism>
<evidence type="ECO:0000256" key="2">
    <source>
        <dbReference type="PROSITE-ProRule" id="PRU01161"/>
    </source>
</evidence>
<accession>A0ABT7KQ84</accession>
<dbReference type="EMBL" id="JARFYN010000109">
    <property type="protein sequence ID" value="MDL2410787.1"/>
    <property type="molecule type" value="Genomic_DNA"/>
</dbReference>
<feature type="short sequence motif" description="DGA/G" evidence="2">
    <location>
        <begin position="354"/>
        <end position="356"/>
    </location>
</feature>
<sequence>MSGDDAPNGRTLGKTEWLPVASVQIRSSGRLLSFRTFRWAGKMQVGKAGREFQIGLAMAGAISAGAYSAGVFDFLIQALNAWQKAKDDPANKDAIPNHTVGIKVIAGASAGAITGALGAVALAGGVTPVKFEGGQTGNAQLIKYLLPNLYDAWVVRPTMLSQNGGEDFLRVSDLDGASNVVSVLNSKVLSEIEDAALRLDAIGEPYPYISSSLEIYLTVSNLRGVPYSVSFRGGDYGMMNHGDRIHYRIEGLGTWDSPSRFAQDDKVRKLNVQDLRTNGGKPSAEWVHYGLAAVTSGAFPIGLAARQWNATSDEYEDRNWPITDAQLVKDRMKPAWPESWHKNPSRAFAYTAVDGGLINNEPFEFARYCLMETPGQQNPRSGDDADRAVIMIDPFPEAPPFPQDGEPAGDLISVLMTLIPALRTQTQFKPAEVAVAAVDGIFSRFLISPHRTAPDGTEQVYALASGLLGGFGGFLAQTFREHDYQLGRRNCQKFLSESFGLYEDNEIIKAWPEAARSNAAFHGAVIDEKQIYRIIPLLGDALPEVPYPTWPQIDDGFLGDLQNATELRISKLAAASVAQKGPTWFLRRLMEIAYSFEKERLFDFVRFSLLSDLVRRDQLASWKFPVKWKRPSLASEQEIRLVLAELLSPKFELRNEAGIAKATGLDIGKVRDILATCQAETNSKFAVWRAGWTDKAGGPLFALVSRKPTTVWRLPGIRQIGNWFTVPSVDPPGV</sequence>
<reference evidence="4" key="1">
    <citation type="submission" date="2023-06" db="EMBL/GenBank/DDBJ databases">
        <title>Phylogenetic Diversity of Rhizobium strains.</title>
        <authorList>
            <person name="Moura F.T."/>
            <person name="Helene L.C.F."/>
            <person name="Hungria M."/>
        </authorList>
    </citation>
    <scope>NUCLEOTIDE SEQUENCE</scope>
    <source>
        <strain evidence="4">CCGE524</strain>
    </source>
</reference>
<dbReference type="SUPFAM" id="SSF52151">
    <property type="entry name" value="FabD/lysophospholipase-like"/>
    <property type="match status" value="1"/>
</dbReference>
<evidence type="ECO:0000313" key="4">
    <source>
        <dbReference type="EMBL" id="MDL2410787.1"/>
    </source>
</evidence>
<feature type="active site" description="Proton acceptor" evidence="2">
    <location>
        <position position="354"/>
    </location>
</feature>
<feature type="active site" description="Nucleophile" evidence="2">
    <location>
        <position position="109"/>
    </location>
</feature>
<dbReference type="InterPro" id="IPR016035">
    <property type="entry name" value="Acyl_Trfase/lysoPLipase"/>
</dbReference>
<gene>
    <name evidence="4" type="ORF">PY650_35655</name>
</gene>
<dbReference type="PROSITE" id="PS51635">
    <property type="entry name" value="PNPLA"/>
    <property type="match status" value="1"/>
</dbReference>
<proteinExistence type="predicted"/>
<evidence type="ECO:0000259" key="3">
    <source>
        <dbReference type="PROSITE" id="PS51635"/>
    </source>
</evidence>
<feature type="short sequence motif" description="GXSXG" evidence="2">
    <location>
        <begin position="107"/>
        <end position="111"/>
    </location>
</feature>
<dbReference type="RefSeq" id="WP_285884767.1">
    <property type="nucleotide sequence ID" value="NZ_JARFYN010000109.1"/>
</dbReference>